<reference evidence="10" key="2">
    <citation type="submission" date="2017-10" db="EMBL/GenBank/DDBJ databases">
        <title>Ladona fulva Genome sequencing and assembly.</title>
        <authorList>
            <person name="Murali S."/>
            <person name="Richards S."/>
            <person name="Bandaranaike D."/>
            <person name="Bellair M."/>
            <person name="Blankenburg K."/>
            <person name="Chao H."/>
            <person name="Dinh H."/>
            <person name="Doddapaneni H."/>
            <person name="Dugan-Rocha S."/>
            <person name="Elkadiri S."/>
            <person name="Gnanaolivu R."/>
            <person name="Hernandez B."/>
            <person name="Skinner E."/>
            <person name="Javaid M."/>
            <person name="Lee S."/>
            <person name="Li M."/>
            <person name="Ming W."/>
            <person name="Munidasa M."/>
            <person name="Muniz J."/>
            <person name="Nguyen L."/>
            <person name="Hughes D."/>
            <person name="Osuji N."/>
            <person name="Pu L.-L."/>
            <person name="Puazo M."/>
            <person name="Qu C."/>
            <person name="Quiroz J."/>
            <person name="Raj R."/>
            <person name="Weissenberger G."/>
            <person name="Xin Y."/>
            <person name="Zou X."/>
            <person name="Han Y."/>
            <person name="Worley K."/>
            <person name="Muzny D."/>
            <person name="Gibbs R."/>
        </authorList>
    </citation>
    <scope>NUCLEOTIDE SEQUENCE</scope>
    <source>
        <strain evidence="10">Sampled in the wild</strain>
    </source>
</reference>
<feature type="compositionally biased region" description="Polar residues" evidence="8">
    <location>
        <begin position="1703"/>
        <end position="1716"/>
    </location>
</feature>
<evidence type="ECO:0000256" key="4">
    <source>
        <dbReference type="ARBA" id="ARBA00022771"/>
    </source>
</evidence>
<evidence type="ECO:0000256" key="7">
    <source>
        <dbReference type="ARBA" id="ARBA00037948"/>
    </source>
</evidence>
<feature type="compositionally biased region" description="Basic and acidic residues" evidence="8">
    <location>
        <begin position="1409"/>
        <end position="1424"/>
    </location>
</feature>
<organism evidence="10 11">
    <name type="scientific">Ladona fulva</name>
    <name type="common">Scarce chaser dragonfly</name>
    <name type="synonym">Libellula fulva</name>
    <dbReference type="NCBI Taxonomy" id="123851"/>
    <lineage>
        <taxon>Eukaryota</taxon>
        <taxon>Metazoa</taxon>
        <taxon>Ecdysozoa</taxon>
        <taxon>Arthropoda</taxon>
        <taxon>Hexapoda</taxon>
        <taxon>Insecta</taxon>
        <taxon>Pterygota</taxon>
        <taxon>Palaeoptera</taxon>
        <taxon>Odonata</taxon>
        <taxon>Epiprocta</taxon>
        <taxon>Anisoptera</taxon>
        <taxon>Libelluloidea</taxon>
        <taxon>Libellulidae</taxon>
        <taxon>Ladona</taxon>
    </lineage>
</organism>
<feature type="compositionally biased region" description="Basic and acidic residues" evidence="8">
    <location>
        <begin position="896"/>
        <end position="905"/>
    </location>
</feature>
<sequence>MDKINMENENEYRFGEMSRFSTIEMEYQQRVQRLQNYVPFLKKMIEHLEGAKDRNREAQLMKMRSLLNILTDSNKKLRLETIQRCEEVLQKLYSKVEGAFEWSSGLADEHKLCLDMDRFNVGRYYMKNYSGDPDSPLLESSESLGRDGDGGNPWRRRSDFEETPRSPSPPASVDVMDIPKPVTIPMERRDPTPNPIIIPLERKKEPVIIPLQRREDSLVSKPVIIPLERKEDFKSKWYEDVKLPEPITMRSNYGALNSPTPCDSGINPYCSFMQPTKLSHESPPHKGIKRADIPKLEEMRMNRKREEYLSFETNTHTSAHERWSQEYGRRPSRESESPFEARRAPSTMLRPSGSPRCTGSAMLFDYDHGQYSPHTDPPETTKEPSVERETEKPVSKTPSGQRASIREKLALEINKVHRVGVSTGGALRTLSKDLTSPPLQRTAHGVEPFTRRISGGTDDEPSKPTSAEKEKKGEKEKTLPEKPSSESSSFLGQDADVNKSEGKDENNSNSEDNSVLEEFSFKRQHMQKVLAKQRSGQSSNAVEDRAPAISKPSEEDDEHSSAMSICDDDSDNGTKIPFLDTVHELETPVTSSPIHSDPRISSQHISPCNSSPILQPFINPSMSNVPQGNQEAIPQRNWAAQTAGNSRGYPPCYQANMVQQRVSSPSTAPIQLMQLKVTPPTHLVQQSTVSPNQPPANDPSHGSQSHFMGLGDNYAHVPLANTMPHRRPPLLPAPTHTFRQGQMSENGHNWSQIQNNQKGGLLPHPNSRQSWSYSRHNINQSVPESRHASSNSPDIRSHGGRGGSWNTRRGSYAKVNDPRLRNKGPSRPPDSKYQWKHPADPRRASPVAQETKKPLRELQEEKEEISSPLDSLYVTEEAPKTGKGYGFQKFRIPKLKNREPKKEEPISIASSTPQLVSSAPNDEKNAVEEQPKVETEETKEKEEAVARSKEELTKELFETLLKVSFSSAEGTKILENSKFIEELREKLNLNRPKKSRPIIVSDSESEVEEKPVKAIETGKKKSRRIIQSSESESSAEEKEDPKTPPKPPESKRPTRSCRVVKQQSIVEVFGGRPRTRSQRKLFSVGDEDSKEEKDEKKKGDEGDDESEEGEDDNVFQDAEKEEIRNEDVEEEVKAKPPARRTKRRSSLELLQEDIREMFICEGVMSANGLRMCRLLKEAAAVSNPIEDSSFENELSKDSEDWEEKSDSSLKDEKVSDDSDDSADDADVKKTTNKKGKAGSSLTLQPKVCLKKTNSISELSEGNQASRRGRNCARRSRRKPLNAGNRGPNCALSLVKSIAEESEHDFESEIKHKEDKGINLSKDIDTDSEKSKEPIDSEPKSNVTPKTSKVELRVTEEKNQANMDLKEDEQTEGQKAKVVVTTNNSKEIQRDVISEDQEMEERDVNVVLSAKEKDGENGDTLDKKSQRNKKKVNRKLATLSLKKVNLEKKGLENSSNVSVPNTESYSSKNSFKTTKDTNLVDISYYSNGIDAIPCKLCSYNGKQIVGHYITKHPDSEILVSRLSEEQAKIAWIWNENHKGPIKFSQEHSTSFGPFVCLICETFHNGFVNFFDHVTTHTGEYRYNCNYCPYRSFKDNNVRSHAYYVHQKKWGDVSFAVTPIEEIVKAKEIDSSENSTAVTPGLLAHLCSKCNYVQISEHQVEKHIATFHKEGDIAKVLKIDLSLIAPEPTSVCIPDDSSEMDELSQDTSVSQGTSVSQDTSERISVAAIDIKSNLKEKSSSSCDQDNEIDDNSRETRTEEVLKSIKQERVDSEEHCDVNANLDEKVFIIDNEASDDPQLFDKSKEVWDEVLEYPEFDEEIRIIALKLNVRLDDDESKDTEFSVLNVKKEKVEEDGEKEEAGKVKEMNAGEGVKVGVEVKDKENINIEKERKEECNSHEKKDEVAEGSKLSTNVHRTLDIEVIDIDDDSDEESDSDYSSDGDSSSGDDEIDCKIINELPRKDNLFTLDMIPEVKVITKIADITSKVADQIKQKKLEDQHSMIKEPKEDDIVSKIKVGDGDQEMKMDIPHENRESEEKNPEKESPPKFKIRVRNLSGDRLSSNKKPAVDSNTSVADPYIDVIGNSPIFESDADNTLCQISSVCSLHPNEQVPEDFIKAVSENETPDLKQLAAYDTGPSPGSVYYLAPSNFQSLPTTESFHATGISMPVSGLNSQRLYPYPASSGMSPPGFRKILPAPVVNPPVLPQSFVHPQAFPENPQLSGASKSSTFQEQTCSQNGKVSRNEGVASWPTSSGEGSIVSPASNQSKVCSIMRASLYAKASKTPAVFNQVLNNQMKLCHLFKCMGRQCSFTTDEPVIFLSHYLGEVEKQERKFDWQQCCYCAEMFSSGSAFVKHVQSEHGECIFQCPYCFYRAAAVSYVILHQNSTHITEKVSVLHCEAPGKCRKEAPPIKPNIEAYVCYQGNCKRSFYSPSKYLSHLQIEHSAVSIYCCHKCSYQCLKADRLLQ</sequence>
<feature type="region of interest" description="Disordered" evidence="8">
    <location>
        <begin position="1734"/>
        <end position="1753"/>
    </location>
</feature>
<feature type="region of interest" description="Disordered" evidence="8">
    <location>
        <begin position="1884"/>
        <end position="1947"/>
    </location>
</feature>
<feature type="compositionally biased region" description="Basic and acidic residues" evidence="8">
    <location>
        <begin position="1347"/>
        <end position="1358"/>
    </location>
</feature>
<comment type="subcellular location">
    <subcellularLocation>
        <location evidence="1">Nucleus</location>
    </subcellularLocation>
</comment>
<evidence type="ECO:0000256" key="3">
    <source>
        <dbReference type="ARBA" id="ARBA00022737"/>
    </source>
</evidence>
<evidence type="ECO:0000256" key="6">
    <source>
        <dbReference type="ARBA" id="ARBA00023242"/>
    </source>
</evidence>
<feature type="compositionally biased region" description="Basic and acidic residues" evidence="8">
    <location>
        <begin position="850"/>
        <end position="859"/>
    </location>
</feature>
<evidence type="ECO:0000256" key="5">
    <source>
        <dbReference type="ARBA" id="ARBA00022833"/>
    </source>
</evidence>
<feature type="region of interest" description="Disordered" evidence="8">
    <location>
        <begin position="312"/>
        <end position="576"/>
    </location>
</feature>
<dbReference type="OrthoDB" id="4737882at2759"/>
<feature type="compositionally biased region" description="Basic and acidic residues" evidence="8">
    <location>
        <begin position="460"/>
        <end position="484"/>
    </location>
</feature>
<accession>A0A8K0K6J9</accession>
<name>A0A8K0K6J9_LADFU</name>
<dbReference type="Gene3D" id="3.30.160.60">
    <property type="entry name" value="Classic Zinc Finger"/>
    <property type="match status" value="2"/>
</dbReference>
<feature type="compositionally biased region" description="Polar residues" evidence="8">
    <location>
        <begin position="766"/>
        <end position="794"/>
    </location>
</feature>
<feature type="compositionally biased region" description="Basic and acidic residues" evidence="8">
    <location>
        <begin position="318"/>
        <end position="343"/>
    </location>
</feature>
<feature type="region of interest" description="Disordered" evidence="8">
    <location>
        <begin position="718"/>
        <end position="950"/>
    </location>
</feature>
<feature type="compositionally biased region" description="Acidic residues" evidence="8">
    <location>
        <begin position="1101"/>
        <end position="1114"/>
    </location>
</feature>
<feature type="compositionally biased region" description="Basic and acidic residues" evidence="8">
    <location>
        <begin position="2014"/>
        <end position="2041"/>
    </location>
</feature>
<feature type="compositionally biased region" description="Polar residues" evidence="8">
    <location>
        <begin position="908"/>
        <end position="920"/>
    </location>
</feature>
<feature type="compositionally biased region" description="Polar residues" evidence="8">
    <location>
        <begin position="2213"/>
        <end position="2235"/>
    </location>
</feature>
<keyword evidence="5" id="KW-0862">Zinc</keyword>
<feature type="region of interest" description="Disordered" evidence="8">
    <location>
        <begin position="1182"/>
        <end position="1375"/>
    </location>
</feature>
<feature type="compositionally biased region" description="Basic and acidic residues" evidence="8">
    <location>
        <begin position="1035"/>
        <end position="1052"/>
    </location>
</feature>
<comment type="similarity">
    <text evidence="7">Belongs to the snail C2H2-type zinc-finger protein family.</text>
</comment>
<dbReference type="PANTHER" id="PTHR24388">
    <property type="entry name" value="ZINC FINGER PROTEIN"/>
    <property type="match status" value="1"/>
</dbReference>
<dbReference type="InterPro" id="IPR048385">
    <property type="entry name" value="Med15_central"/>
</dbReference>
<feature type="compositionally biased region" description="Basic and acidic residues" evidence="8">
    <location>
        <begin position="1117"/>
        <end position="1134"/>
    </location>
</feature>
<feature type="region of interest" description="Disordered" evidence="8">
    <location>
        <begin position="2014"/>
        <end position="2044"/>
    </location>
</feature>
<feature type="compositionally biased region" description="Basic residues" evidence="8">
    <location>
        <begin position="1266"/>
        <end position="1279"/>
    </location>
</feature>
<reference evidence="10" key="1">
    <citation type="submission" date="2013-04" db="EMBL/GenBank/DDBJ databases">
        <authorList>
            <person name="Qu J."/>
            <person name="Murali S.C."/>
            <person name="Bandaranaike D."/>
            <person name="Bellair M."/>
            <person name="Blankenburg K."/>
            <person name="Chao H."/>
            <person name="Dinh H."/>
            <person name="Doddapaneni H."/>
            <person name="Downs B."/>
            <person name="Dugan-Rocha S."/>
            <person name="Elkadiri S."/>
            <person name="Gnanaolivu R.D."/>
            <person name="Hernandez B."/>
            <person name="Javaid M."/>
            <person name="Jayaseelan J.C."/>
            <person name="Lee S."/>
            <person name="Li M."/>
            <person name="Ming W."/>
            <person name="Munidasa M."/>
            <person name="Muniz J."/>
            <person name="Nguyen L."/>
            <person name="Ongeri F."/>
            <person name="Osuji N."/>
            <person name="Pu L.-L."/>
            <person name="Puazo M."/>
            <person name="Qu C."/>
            <person name="Quiroz J."/>
            <person name="Raj R."/>
            <person name="Weissenberger G."/>
            <person name="Xin Y."/>
            <person name="Zou X."/>
            <person name="Han Y."/>
            <person name="Richards S."/>
            <person name="Worley K."/>
            <person name="Muzny D."/>
            <person name="Gibbs R."/>
        </authorList>
    </citation>
    <scope>NUCLEOTIDE SEQUENCE</scope>
    <source>
        <strain evidence="10">Sampled in the wild</strain>
    </source>
</reference>
<dbReference type="GO" id="GO:0000981">
    <property type="term" value="F:DNA-binding transcription factor activity, RNA polymerase II-specific"/>
    <property type="evidence" value="ECO:0007669"/>
    <property type="project" value="TreeGrafter"/>
</dbReference>
<comment type="caution">
    <text evidence="10">The sequence shown here is derived from an EMBL/GenBank/DDBJ whole genome shotgun (WGS) entry which is preliminary data.</text>
</comment>
<keyword evidence="2" id="KW-0479">Metal-binding</keyword>
<feature type="compositionally biased region" description="Basic and acidic residues" evidence="8">
    <location>
        <begin position="376"/>
        <end position="394"/>
    </location>
</feature>
<feature type="compositionally biased region" description="Polar residues" evidence="8">
    <location>
        <begin position="737"/>
        <end position="758"/>
    </location>
</feature>
<feature type="region of interest" description="Disordered" evidence="8">
    <location>
        <begin position="1449"/>
        <end position="1469"/>
    </location>
</feature>
<dbReference type="GO" id="GO:0005634">
    <property type="term" value="C:nucleus"/>
    <property type="evidence" value="ECO:0007669"/>
    <property type="project" value="UniProtKB-SubCell"/>
</dbReference>
<keyword evidence="3" id="KW-0677">Repeat</keyword>
<keyword evidence="11" id="KW-1185">Reference proteome</keyword>
<feature type="compositionally biased region" description="Polar residues" evidence="8">
    <location>
        <begin position="1451"/>
        <end position="1469"/>
    </location>
</feature>
<keyword evidence="6" id="KW-0539">Nucleus</keyword>
<feature type="region of interest" description="Disordered" evidence="8">
    <location>
        <begin position="990"/>
        <end position="1147"/>
    </location>
</feature>
<feature type="region of interest" description="Disordered" evidence="8">
    <location>
        <begin position="135"/>
        <end position="177"/>
    </location>
</feature>
<evidence type="ECO:0000256" key="2">
    <source>
        <dbReference type="ARBA" id="ARBA00022723"/>
    </source>
</evidence>
<dbReference type="SMART" id="SM00355">
    <property type="entry name" value="ZnF_C2H2"/>
    <property type="match status" value="7"/>
</dbReference>
<evidence type="ECO:0000313" key="10">
    <source>
        <dbReference type="EMBL" id="KAG8226918.1"/>
    </source>
</evidence>
<feature type="compositionally biased region" description="Low complexity" evidence="8">
    <location>
        <begin position="507"/>
        <end position="518"/>
    </location>
</feature>
<evidence type="ECO:0000256" key="8">
    <source>
        <dbReference type="SAM" id="MobiDB-lite"/>
    </source>
</evidence>
<evidence type="ECO:0000256" key="1">
    <source>
        <dbReference type="ARBA" id="ARBA00004123"/>
    </source>
</evidence>
<feature type="region of interest" description="Disordered" evidence="8">
    <location>
        <begin position="2212"/>
        <end position="2257"/>
    </location>
</feature>
<feature type="compositionally biased region" description="Basic and acidic residues" evidence="8">
    <location>
        <begin position="1297"/>
        <end position="1338"/>
    </location>
</feature>
<dbReference type="GO" id="GO:0000978">
    <property type="term" value="F:RNA polymerase II cis-regulatory region sequence-specific DNA binding"/>
    <property type="evidence" value="ECO:0007669"/>
    <property type="project" value="TreeGrafter"/>
</dbReference>
<proteinExistence type="inferred from homology"/>
<feature type="compositionally biased region" description="Polar residues" evidence="8">
    <location>
        <begin position="1251"/>
        <end position="1265"/>
    </location>
</feature>
<feature type="compositionally biased region" description="Acidic residues" evidence="8">
    <location>
        <begin position="1917"/>
        <end position="1946"/>
    </location>
</feature>
<feature type="region of interest" description="Disordered" evidence="8">
    <location>
        <begin position="682"/>
        <end position="704"/>
    </location>
</feature>
<gene>
    <name evidence="10" type="ORF">J437_LFUL005675</name>
</gene>
<feature type="compositionally biased region" description="Basic and acidic residues" evidence="8">
    <location>
        <begin position="1008"/>
        <end position="1019"/>
    </location>
</feature>
<feature type="compositionally biased region" description="Basic and acidic residues" evidence="8">
    <location>
        <begin position="921"/>
        <end position="950"/>
    </location>
</feature>
<dbReference type="PROSITE" id="PS00028">
    <property type="entry name" value="ZINC_FINGER_C2H2_1"/>
    <property type="match status" value="2"/>
</dbReference>
<protein>
    <recommendedName>
        <fullName evidence="9">C2H2-type domain-containing protein</fullName>
    </recommendedName>
</protein>
<feature type="non-terminal residue" evidence="10">
    <location>
        <position position="1"/>
    </location>
</feature>
<evidence type="ECO:0000313" key="11">
    <source>
        <dbReference type="Proteomes" id="UP000792457"/>
    </source>
</evidence>
<dbReference type="Pfam" id="PF21538">
    <property type="entry name" value="Med15_M"/>
    <property type="match status" value="1"/>
</dbReference>
<dbReference type="EMBL" id="KZ308304">
    <property type="protein sequence ID" value="KAG8226918.1"/>
    <property type="molecule type" value="Genomic_DNA"/>
</dbReference>
<feature type="region of interest" description="Disordered" evidence="8">
    <location>
        <begin position="1690"/>
        <end position="1718"/>
    </location>
</feature>
<keyword evidence="4" id="KW-0863">Zinc-finger</keyword>
<feature type="compositionally biased region" description="Basic and acidic residues" evidence="8">
    <location>
        <begin position="496"/>
        <end position="506"/>
    </location>
</feature>
<feature type="compositionally biased region" description="Basic and acidic residues" evidence="8">
    <location>
        <begin position="1884"/>
        <end position="1902"/>
    </location>
</feature>
<feature type="domain" description="C2H2-type" evidence="9">
    <location>
        <begin position="2333"/>
        <end position="2354"/>
    </location>
</feature>
<feature type="compositionally biased region" description="Basic and acidic residues" evidence="8">
    <location>
        <begin position="1090"/>
        <end position="1100"/>
    </location>
</feature>
<evidence type="ECO:0000259" key="9">
    <source>
        <dbReference type="PROSITE" id="PS00028"/>
    </source>
</evidence>
<dbReference type="GO" id="GO:0008270">
    <property type="term" value="F:zinc ion binding"/>
    <property type="evidence" value="ECO:0007669"/>
    <property type="project" value="UniProtKB-KW"/>
</dbReference>
<dbReference type="PANTHER" id="PTHR24388:SF54">
    <property type="entry name" value="PROTEIN ESCARGOT"/>
    <property type="match status" value="1"/>
</dbReference>
<feature type="compositionally biased region" description="Basic and acidic residues" evidence="8">
    <location>
        <begin position="1193"/>
        <end position="1216"/>
    </location>
</feature>
<dbReference type="InterPro" id="IPR013087">
    <property type="entry name" value="Znf_C2H2_type"/>
</dbReference>
<dbReference type="Proteomes" id="UP000792457">
    <property type="component" value="Unassembled WGS sequence"/>
</dbReference>
<feature type="compositionally biased region" description="Polar residues" evidence="8">
    <location>
        <begin position="2244"/>
        <end position="2257"/>
    </location>
</feature>
<feature type="domain" description="C2H2-type" evidence="9">
    <location>
        <begin position="2414"/>
        <end position="2437"/>
    </location>
</feature>
<dbReference type="InterPro" id="IPR050527">
    <property type="entry name" value="Snail/Krueppel_Znf"/>
</dbReference>
<feature type="region of interest" description="Disordered" evidence="8">
    <location>
        <begin position="1409"/>
        <end position="1433"/>
    </location>
</feature>